<dbReference type="PANTHER" id="PTHR13604">
    <property type="entry name" value="DC12-RELATED"/>
    <property type="match status" value="1"/>
</dbReference>
<name>A0A830FC96_9EURY</name>
<sequence>MCGRYALYHDAETLNERFGVSNAGDFDATYNAAPSETLPVKTNEHSDAFSGFQWGLVPPWADDDTNPPINARAETIAEKPTFEESYRERRCIVPVSGFYEWADGTPYYLERADGEPLGLAGVWATWTPETKQTGLGEFGSGGPSGEAEPRHSFAVVTTEPAGVVADLHHRQAVVVEPENEDAWLHGDDPRELFEPSDPGLVAREVSTAVNDPTTDHPGLVEGV</sequence>
<evidence type="ECO:0000256" key="1">
    <source>
        <dbReference type="ARBA" id="ARBA00008136"/>
    </source>
</evidence>
<reference evidence="8" key="1">
    <citation type="journal article" date="2014" name="Int. J. Syst. Evol. Microbiol.">
        <title>Complete genome sequence of Corynebacterium casei LMG S-19264T (=DSM 44701T), isolated from a smear-ripened cheese.</title>
        <authorList>
            <consortium name="US DOE Joint Genome Institute (JGI-PGF)"/>
            <person name="Walter F."/>
            <person name="Albersmeier A."/>
            <person name="Kalinowski J."/>
            <person name="Ruckert C."/>
        </authorList>
    </citation>
    <scope>NUCLEOTIDE SEQUENCE</scope>
    <source>
        <strain evidence="8">JCM 19596</strain>
    </source>
</reference>
<dbReference type="EMBL" id="BMPG01000002">
    <property type="protein sequence ID" value="GGL60494.1"/>
    <property type="molecule type" value="Genomic_DNA"/>
</dbReference>
<protein>
    <submittedName>
        <fullName evidence="8">DUF159 family protein</fullName>
    </submittedName>
</protein>
<keyword evidence="9" id="KW-1185">Reference proteome</keyword>
<keyword evidence="4" id="KW-0378">Hydrolase</keyword>
<keyword evidence="2" id="KW-0645">Protease</keyword>
<evidence type="ECO:0000313" key="9">
    <source>
        <dbReference type="Proteomes" id="UP000607197"/>
    </source>
</evidence>
<evidence type="ECO:0000313" key="8">
    <source>
        <dbReference type="EMBL" id="GGL60494.1"/>
    </source>
</evidence>
<evidence type="ECO:0000256" key="7">
    <source>
        <dbReference type="ARBA" id="ARBA00023239"/>
    </source>
</evidence>
<keyword evidence="7" id="KW-0456">Lyase</keyword>
<dbReference type="GO" id="GO:0106300">
    <property type="term" value="P:protein-DNA covalent cross-linking repair"/>
    <property type="evidence" value="ECO:0007669"/>
    <property type="project" value="InterPro"/>
</dbReference>
<dbReference type="PANTHER" id="PTHR13604:SF0">
    <property type="entry name" value="ABASIC SITE PROCESSING PROTEIN HMCES"/>
    <property type="match status" value="1"/>
</dbReference>
<dbReference type="Gene3D" id="3.90.1680.10">
    <property type="entry name" value="SOS response associated peptidase-like"/>
    <property type="match status" value="1"/>
</dbReference>
<proteinExistence type="inferred from homology"/>
<dbReference type="RefSeq" id="WP_188978195.1">
    <property type="nucleotide sequence ID" value="NZ_BMPG01000002.1"/>
</dbReference>
<dbReference type="GO" id="GO:0006508">
    <property type="term" value="P:proteolysis"/>
    <property type="evidence" value="ECO:0007669"/>
    <property type="project" value="UniProtKB-KW"/>
</dbReference>
<reference evidence="8" key="2">
    <citation type="submission" date="2020-09" db="EMBL/GenBank/DDBJ databases">
        <authorList>
            <person name="Sun Q."/>
            <person name="Ohkuma M."/>
        </authorList>
    </citation>
    <scope>NUCLEOTIDE SEQUENCE</scope>
    <source>
        <strain evidence="8">JCM 19596</strain>
    </source>
</reference>
<evidence type="ECO:0000256" key="5">
    <source>
        <dbReference type="ARBA" id="ARBA00023124"/>
    </source>
</evidence>
<organism evidence="8 9">
    <name type="scientific">Halocalculus aciditolerans</name>
    <dbReference type="NCBI Taxonomy" id="1383812"/>
    <lineage>
        <taxon>Archaea</taxon>
        <taxon>Methanobacteriati</taxon>
        <taxon>Methanobacteriota</taxon>
        <taxon>Stenosarchaea group</taxon>
        <taxon>Halobacteria</taxon>
        <taxon>Halobacteriales</taxon>
        <taxon>Halobacteriaceae</taxon>
        <taxon>Halocalculus</taxon>
    </lineage>
</organism>
<keyword evidence="5" id="KW-0190">Covalent protein-DNA linkage</keyword>
<dbReference type="GO" id="GO:0003697">
    <property type="term" value="F:single-stranded DNA binding"/>
    <property type="evidence" value="ECO:0007669"/>
    <property type="project" value="InterPro"/>
</dbReference>
<dbReference type="AlphaFoldDB" id="A0A830FC96"/>
<keyword evidence="3" id="KW-0227">DNA damage</keyword>
<accession>A0A830FC96</accession>
<dbReference type="Proteomes" id="UP000607197">
    <property type="component" value="Unassembled WGS sequence"/>
</dbReference>
<dbReference type="GO" id="GO:0016829">
    <property type="term" value="F:lyase activity"/>
    <property type="evidence" value="ECO:0007669"/>
    <property type="project" value="UniProtKB-KW"/>
</dbReference>
<dbReference type="SUPFAM" id="SSF143081">
    <property type="entry name" value="BB1717-like"/>
    <property type="match status" value="1"/>
</dbReference>
<dbReference type="InterPro" id="IPR036590">
    <property type="entry name" value="SRAP-like"/>
</dbReference>
<evidence type="ECO:0000256" key="3">
    <source>
        <dbReference type="ARBA" id="ARBA00022763"/>
    </source>
</evidence>
<comment type="similarity">
    <text evidence="1">Belongs to the SOS response-associated peptidase family.</text>
</comment>
<dbReference type="OrthoDB" id="109020at2157"/>
<dbReference type="GO" id="GO:0008233">
    <property type="term" value="F:peptidase activity"/>
    <property type="evidence" value="ECO:0007669"/>
    <property type="project" value="UniProtKB-KW"/>
</dbReference>
<gene>
    <name evidence="8" type="ORF">GCM10009039_18440</name>
</gene>
<evidence type="ECO:0000256" key="2">
    <source>
        <dbReference type="ARBA" id="ARBA00022670"/>
    </source>
</evidence>
<evidence type="ECO:0000256" key="4">
    <source>
        <dbReference type="ARBA" id="ARBA00022801"/>
    </source>
</evidence>
<evidence type="ECO:0000256" key="6">
    <source>
        <dbReference type="ARBA" id="ARBA00023125"/>
    </source>
</evidence>
<dbReference type="Pfam" id="PF02586">
    <property type="entry name" value="SRAP"/>
    <property type="match status" value="1"/>
</dbReference>
<comment type="caution">
    <text evidence="8">The sequence shown here is derived from an EMBL/GenBank/DDBJ whole genome shotgun (WGS) entry which is preliminary data.</text>
</comment>
<keyword evidence="6" id="KW-0238">DNA-binding</keyword>
<dbReference type="InterPro" id="IPR003738">
    <property type="entry name" value="SRAP"/>
</dbReference>